<dbReference type="SUPFAM" id="SSF51735">
    <property type="entry name" value="NAD(P)-binding Rossmann-fold domains"/>
    <property type="match status" value="1"/>
</dbReference>
<dbReference type="GO" id="GO:0016491">
    <property type="term" value="F:oxidoreductase activity"/>
    <property type="evidence" value="ECO:0007669"/>
    <property type="project" value="UniProtKB-KW"/>
</dbReference>
<dbReference type="PANTHER" id="PTHR24320:SF268">
    <property type="entry name" value="NAD(P)-BINDING PROTEIN"/>
    <property type="match status" value="1"/>
</dbReference>
<dbReference type="AlphaFoldDB" id="E3LQI5"/>
<keyword evidence="2" id="KW-0560">Oxidoreductase</keyword>
<dbReference type="InParanoid" id="E3LQI5"/>
<dbReference type="STRING" id="31234.E3LQI5"/>
<sequence>MSSSDVRKRQFDSYADADQTFAVTGTTAGIGVETAKSLALHGAHVVMLNRNVAESEKLKNKIKEEVADAKIDIIECDLNSLKSTKKAADEYIEKGWPIHCLILNAGVCGTASPKTSDGLESHFGINHLAHYLKNYFIVTPITFQLIQKLLPTVRQSSPARIVILSSTANQRTAIDPSLPNKEKLKILCPEDPSESNWYRFYARSKMCNTLTAFKLHRDEHSNGISTYSVHPGALIRTSIFRDSWLAWFGSILISPFTKSISQGAATTLYCATHPEVADVSGKHWDSCWDDESKLDKALANDESLQDALWTHSDELLKKLL</sequence>
<evidence type="ECO:0000313" key="5">
    <source>
        <dbReference type="Proteomes" id="UP000008281"/>
    </source>
</evidence>
<protein>
    <recommendedName>
        <fullName evidence="6">NAD(P)-binding protein</fullName>
    </recommendedName>
</protein>
<reference evidence="4" key="1">
    <citation type="submission" date="2007-07" db="EMBL/GenBank/DDBJ databases">
        <title>PCAP assembly of the Caenorhabditis remanei genome.</title>
        <authorList>
            <consortium name="The Caenorhabditis remanei Sequencing Consortium"/>
            <person name="Wilson R.K."/>
        </authorList>
    </citation>
    <scope>NUCLEOTIDE SEQUENCE [LARGE SCALE GENOMIC DNA]</scope>
    <source>
        <strain evidence="4">PB4641</strain>
    </source>
</reference>
<dbReference type="OMA" id="TLYCATH"/>
<dbReference type="Pfam" id="PF00106">
    <property type="entry name" value="adh_short"/>
    <property type="match status" value="1"/>
</dbReference>
<dbReference type="HOGENOM" id="CLU_010194_44_0_1"/>
<dbReference type="Proteomes" id="UP000008281">
    <property type="component" value="Unassembled WGS sequence"/>
</dbReference>
<keyword evidence="5" id="KW-1185">Reference proteome</keyword>
<comment type="similarity">
    <text evidence="1">Belongs to the short-chain dehydrogenases/reductases (SDR) family.</text>
</comment>
<feature type="coiled-coil region" evidence="3">
    <location>
        <begin position="45"/>
        <end position="72"/>
    </location>
</feature>
<dbReference type="Gene3D" id="3.40.50.720">
    <property type="entry name" value="NAD(P)-binding Rossmann-like Domain"/>
    <property type="match status" value="1"/>
</dbReference>
<evidence type="ECO:0000256" key="3">
    <source>
        <dbReference type="SAM" id="Coils"/>
    </source>
</evidence>
<evidence type="ECO:0000313" key="4">
    <source>
        <dbReference type="EMBL" id="EFP07386.1"/>
    </source>
</evidence>
<gene>
    <name evidence="4" type="ORF">CRE_26439</name>
</gene>
<dbReference type="OrthoDB" id="9989144at2759"/>
<organism evidence="5">
    <name type="scientific">Caenorhabditis remanei</name>
    <name type="common">Caenorhabditis vulgaris</name>
    <dbReference type="NCBI Taxonomy" id="31234"/>
    <lineage>
        <taxon>Eukaryota</taxon>
        <taxon>Metazoa</taxon>
        <taxon>Ecdysozoa</taxon>
        <taxon>Nematoda</taxon>
        <taxon>Chromadorea</taxon>
        <taxon>Rhabditida</taxon>
        <taxon>Rhabditina</taxon>
        <taxon>Rhabditomorpha</taxon>
        <taxon>Rhabditoidea</taxon>
        <taxon>Rhabditidae</taxon>
        <taxon>Peloderinae</taxon>
        <taxon>Caenorhabditis</taxon>
    </lineage>
</organism>
<proteinExistence type="inferred from homology"/>
<evidence type="ECO:0000256" key="1">
    <source>
        <dbReference type="ARBA" id="ARBA00006484"/>
    </source>
</evidence>
<dbReference type="eggNOG" id="KOG1208">
    <property type="taxonomic scope" value="Eukaryota"/>
</dbReference>
<evidence type="ECO:0000256" key="2">
    <source>
        <dbReference type="ARBA" id="ARBA00023002"/>
    </source>
</evidence>
<dbReference type="InterPro" id="IPR002347">
    <property type="entry name" value="SDR_fam"/>
</dbReference>
<dbReference type="PRINTS" id="PR00081">
    <property type="entry name" value="GDHRDH"/>
</dbReference>
<evidence type="ECO:0008006" key="6">
    <source>
        <dbReference type="Google" id="ProtNLM"/>
    </source>
</evidence>
<dbReference type="InterPro" id="IPR036291">
    <property type="entry name" value="NAD(P)-bd_dom_sf"/>
</dbReference>
<keyword evidence="3" id="KW-0175">Coiled coil</keyword>
<dbReference type="EMBL" id="DS268413">
    <property type="protein sequence ID" value="EFP07386.1"/>
    <property type="molecule type" value="Genomic_DNA"/>
</dbReference>
<name>E3LQI5_CAERE</name>
<dbReference type="PANTHER" id="PTHR24320">
    <property type="entry name" value="RETINOL DEHYDROGENASE"/>
    <property type="match status" value="1"/>
</dbReference>
<accession>E3LQI5</accession>